<reference evidence="2 3" key="1">
    <citation type="journal article" date="2012" name="J. Bacteriol.">
        <title>Complete Genome Sequence of the Thermophilic, Piezophilic, Heterotrophic Bacterium Marinitoga piezophila KA3.</title>
        <authorList>
            <person name="Lucas S."/>
            <person name="Han J."/>
            <person name="Lapidus A."/>
            <person name="Cheng J.F."/>
            <person name="Goodwin L.A."/>
            <person name="Pitluck S."/>
            <person name="Peters L."/>
            <person name="Mikhailova N."/>
            <person name="Teshima H."/>
            <person name="Detter J.C."/>
            <person name="Han C."/>
            <person name="Tapia R."/>
            <person name="Land M."/>
            <person name="Hauser L."/>
            <person name="Kyrpides N.C."/>
            <person name="Ivanova N."/>
            <person name="Pagani I."/>
            <person name="Vannier P."/>
            <person name="Oger P."/>
            <person name="Bartlett D.H."/>
            <person name="Noll K.M."/>
            <person name="Woyke T."/>
            <person name="Jebbar M."/>
        </authorList>
    </citation>
    <scope>NUCLEOTIDE SEQUENCE [LARGE SCALE GENOMIC DNA]</scope>
    <source>
        <strain evidence="3">DSM 14283 / JCM 11233 / KA3</strain>
    </source>
</reference>
<proteinExistence type="predicted"/>
<dbReference type="AlphaFoldDB" id="H2J5Z5"/>
<dbReference type="STRING" id="443254.Marpi_1833"/>
<protein>
    <submittedName>
        <fullName evidence="2">ABC-type uncharacterized transporter</fullName>
    </submittedName>
</protein>
<dbReference type="HOGENOM" id="CLU_514745_0_0_0"/>
<gene>
    <name evidence="2" type="ordered locus">Marpi_1833</name>
</gene>
<dbReference type="SUPFAM" id="SSF52317">
    <property type="entry name" value="Class I glutamine amidotransferase-like"/>
    <property type="match status" value="1"/>
</dbReference>
<dbReference type="PANTHER" id="PTHR12969:SF7">
    <property type="entry name" value="INTRAFLAGELLAR TRANSPORT PROTEIN 52 HOMOLOG"/>
    <property type="match status" value="1"/>
</dbReference>
<dbReference type="InterPro" id="IPR039975">
    <property type="entry name" value="IFT52"/>
</dbReference>
<dbReference type="InterPro" id="IPR055458">
    <property type="entry name" value="IFT52_GIFT"/>
</dbReference>
<dbReference type="EMBL" id="CP003257">
    <property type="protein sequence ID" value="AEX86214.1"/>
    <property type="molecule type" value="Genomic_DNA"/>
</dbReference>
<evidence type="ECO:0000313" key="3">
    <source>
        <dbReference type="Proteomes" id="UP000007161"/>
    </source>
</evidence>
<dbReference type="eggNOG" id="COG4085">
    <property type="taxonomic scope" value="Bacteria"/>
</dbReference>
<dbReference type="KEGG" id="mpz:Marpi_1833"/>
<dbReference type="Pfam" id="PF23355">
    <property type="entry name" value="IFT52_GIFT"/>
    <property type="match status" value="1"/>
</dbReference>
<reference evidence="3" key="2">
    <citation type="submission" date="2012-01" db="EMBL/GenBank/DDBJ databases">
        <title>Complete sequence of chromosome of Marinitoga piezophila KA3.</title>
        <authorList>
            <person name="Lucas S."/>
            <person name="Han J."/>
            <person name="Lapidus A."/>
            <person name="Cheng J.-F."/>
            <person name="Goodwin L."/>
            <person name="Pitluck S."/>
            <person name="Peters L."/>
            <person name="Mikhailova N."/>
            <person name="Teshima H."/>
            <person name="Detter J.C."/>
            <person name="Han C."/>
            <person name="Tapia R."/>
            <person name="Land M."/>
            <person name="Hauser L."/>
            <person name="Kyrpides N."/>
            <person name="Ivanova N."/>
            <person name="Pagani I."/>
            <person name="Jebbar M."/>
            <person name="Vannier P."/>
            <person name="Oger P."/>
            <person name="Cario A."/>
            <person name="Bartlett D."/>
            <person name="Noll K.M."/>
            <person name="Woyke T."/>
        </authorList>
    </citation>
    <scope>NUCLEOTIDE SEQUENCE [LARGE SCALE GENOMIC DNA]</scope>
    <source>
        <strain evidence="3">DSM 14283 / JCM 11233 / KA3</strain>
    </source>
</reference>
<dbReference type="RefSeq" id="WP_014297285.1">
    <property type="nucleotide sequence ID" value="NC_016751.1"/>
</dbReference>
<name>H2J5Z5_MARPK</name>
<dbReference type="Proteomes" id="UP000007161">
    <property type="component" value="Chromosome"/>
</dbReference>
<dbReference type="OrthoDB" id="9801679at2"/>
<sequence>MKRSIVMLVVFLFIGIFAFSAITSISDARNLKDLKTVVVRGVVTVEPGPFDVNIIFLQDKTGGINLYYRGGQFKDVKRGDLVEAKGYLWTHKNNKELILESDNPSHYYKIISHNNPLPEPLIIKTADINNEKYEGLYLKTKGKIVEIDKFDMRKIYIDDGSGKGMVFIRENTGINPAYYKVGITMEVVGVLGQYMSAYELWPRDINDIVVDDVFPPEVKDYAIKGNYIYVEFNEPISEKSVVLNKTIRILKTNIKDYKLDKTQKILKLEVEDINKATKLVLRSVADKNNNKMGMKIIKLDLKKDSYKNRVLFDNNHGQTAGNADWVIDGGYSDFADVIRNMGLKVNEIKEDITEEILNMYNVLVIPEPNKPFKETEIKAILNFVKNGGSLFIISDHGGSDRNGNGWDSPKIFNTFVENFGFKFTGDDLEEAPLAHIYNHPITEGIRKIGVWNGSSIKLLNDNIKVLIANSENKPYMIVTNYGKGKVVAIGDSSPFDDGTGASGDLLHNGWQWGDDAKLAINVIKYFIY</sequence>
<evidence type="ECO:0000259" key="1">
    <source>
        <dbReference type="Pfam" id="PF23355"/>
    </source>
</evidence>
<feature type="domain" description="IFT52 GIFT" evidence="1">
    <location>
        <begin position="343"/>
        <end position="441"/>
    </location>
</feature>
<dbReference type="eggNOG" id="COG2374">
    <property type="taxonomic scope" value="Bacteria"/>
</dbReference>
<evidence type="ECO:0000313" key="2">
    <source>
        <dbReference type="EMBL" id="AEX86214.1"/>
    </source>
</evidence>
<organism evidence="2 3">
    <name type="scientific">Marinitoga piezophila (strain DSM 14283 / JCM 11233 / KA3)</name>
    <dbReference type="NCBI Taxonomy" id="443254"/>
    <lineage>
        <taxon>Bacteria</taxon>
        <taxon>Thermotogati</taxon>
        <taxon>Thermotogota</taxon>
        <taxon>Thermotogae</taxon>
        <taxon>Petrotogales</taxon>
        <taxon>Petrotogaceae</taxon>
        <taxon>Marinitoga</taxon>
    </lineage>
</organism>
<dbReference type="Gene3D" id="3.40.50.880">
    <property type="match status" value="1"/>
</dbReference>
<keyword evidence="3" id="KW-1185">Reference proteome</keyword>
<dbReference type="PANTHER" id="PTHR12969">
    <property type="entry name" value="NGD5/OSM-6/IFT52"/>
    <property type="match status" value="1"/>
</dbReference>
<dbReference type="InterPro" id="IPR029062">
    <property type="entry name" value="Class_I_gatase-like"/>
</dbReference>
<accession>H2J5Z5</accession>